<dbReference type="Pfam" id="PF21262">
    <property type="entry name" value="RRP40_S1"/>
    <property type="match status" value="1"/>
</dbReference>
<evidence type="ECO:0000256" key="4">
    <source>
        <dbReference type="ARBA" id="ARBA00022448"/>
    </source>
</evidence>
<evidence type="ECO:0000256" key="1">
    <source>
        <dbReference type="ARBA" id="ARBA00004141"/>
    </source>
</evidence>
<feature type="compositionally biased region" description="Polar residues" evidence="8">
    <location>
        <begin position="1"/>
        <end position="21"/>
    </location>
</feature>
<protein>
    <recommendedName>
        <fullName evidence="3">Solute carrier family 12 member 9</fullName>
    </recommendedName>
</protein>
<dbReference type="InterPro" id="IPR004842">
    <property type="entry name" value="SLC12A_fam"/>
</dbReference>
<keyword evidence="12" id="KW-1185">Reference proteome</keyword>
<comment type="subcellular location">
    <subcellularLocation>
        <location evidence="1">Membrane</location>
        <topology evidence="1">Multi-pass membrane protein</topology>
    </subcellularLocation>
</comment>
<evidence type="ECO:0000259" key="10">
    <source>
        <dbReference type="Pfam" id="PF00324"/>
    </source>
</evidence>
<dbReference type="EnsemblMetazoa" id="AMEC007439-RA">
    <property type="protein sequence ID" value="AMEC007439-PA"/>
    <property type="gene ID" value="AMEC007439"/>
</dbReference>
<dbReference type="GO" id="GO:0015379">
    <property type="term" value="F:potassium:chloride symporter activity"/>
    <property type="evidence" value="ECO:0007669"/>
    <property type="project" value="TreeGrafter"/>
</dbReference>
<dbReference type="STRING" id="34690.A0A182TSC5"/>
<feature type="transmembrane region" description="Helical" evidence="9">
    <location>
        <begin position="181"/>
        <end position="199"/>
    </location>
</feature>
<dbReference type="FunFam" id="2.40.50.140:FF:000112">
    <property type="entry name" value="Exosome complex component RRP40"/>
    <property type="match status" value="1"/>
</dbReference>
<feature type="transmembrane region" description="Helical" evidence="9">
    <location>
        <begin position="72"/>
        <end position="93"/>
    </location>
</feature>
<feature type="region of interest" description="Disordered" evidence="8">
    <location>
        <begin position="1"/>
        <end position="26"/>
    </location>
</feature>
<dbReference type="GO" id="GO:0055064">
    <property type="term" value="P:chloride ion homeostasis"/>
    <property type="evidence" value="ECO:0007669"/>
    <property type="project" value="TreeGrafter"/>
</dbReference>
<evidence type="ECO:0000256" key="8">
    <source>
        <dbReference type="SAM" id="MobiDB-lite"/>
    </source>
</evidence>
<evidence type="ECO:0000256" key="9">
    <source>
        <dbReference type="SAM" id="Phobius"/>
    </source>
</evidence>
<evidence type="ECO:0000256" key="5">
    <source>
        <dbReference type="ARBA" id="ARBA00022692"/>
    </source>
</evidence>
<evidence type="ECO:0000256" key="7">
    <source>
        <dbReference type="ARBA" id="ARBA00023136"/>
    </source>
</evidence>
<evidence type="ECO:0000256" key="2">
    <source>
        <dbReference type="ARBA" id="ARBA00010593"/>
    </source>
</evidence>
<dbReference type="Proteomes" id="UP000075902">
    <property type="component" value="Unassembled WGS sequence"/>
</dbReference>
<comment type="similarity">
    <text evidence="2">Belongs to the SLC12A transporter family.</text>
</comment>
<organism evidence="11 12">
    <name type="scientific">Anopheles melas</name>
    <dbReference type="NCBI Taxonomy" id="34690"/>
    <lineage>
        <taxon>Eukaryota</taxon>
        <taxon>Metazoa</taxon>
        <taxon>Ecdysozoa</taxon>
        <taxon>Arthropoda</taxon>
        <taxon>Hexapoda</taxon>
        <taxon>Insecta</taxon>
        <taxon>Pterygota</taxon>
        <taxon>Neoptera</taxon>
        <taxon>Endopterygota</taxon>
        <taxon>Diptera</taxon>
        <taxon>Nematocera</taxon>
        <taxon>Culicoidea</taxon>
        <taxon>Culicidae</taxon>
        <taxon>Anophelinae</taxon>
        <taxon>Anopheles</taxon>
    </lineage>
</organism>
<dbReference type="Gene3D" id="2.40.50.100">
    <property type="match status" value="1"/>
</dbReference>
<dbReference type="SUPFAM" id="SSF110324">
    <property type="entry name" value="Ribosomal L27 protein-like"/>
    <property type="match status" value="1"/>
</dbReference>
<dbReference type="GO" id="GO:0016020">
    <property type="term" value="C:membrane"/>
    <property type="evidence" value="ECO:0007669"/>
    <property type="project" value="UniProtKB-SubCell"/>
</dbReference>
<dbReference type="Pfam" id="PF00324">
    <property type="entry name" value="AA_permease"/>
    <property type="match status" value="1"/>
</dbReference>
<keyword evidence="4" id="KW-0813">Transport</keyword>
<dbReference type="GO" id="GO:0055075">
    <property type="term" value="P:potassium ion homeostasis"/>
    <property type="evidence" value="ECO:0007669"/>
    <property type="project" value="TreeGrafter"/>
</dbReference>
<feature type="transmembrane region" description="Helical" evidence="9">
    <location>
        <begin position="408"/>
        <end position="428"/>
    </location>
</feature>
<feature type="domain" description="Amino acid permease/ SLC12A" evidence="10">
    <location>
        <begin position="96"/>
        <end position="440"/>
    </location>
</feature>
<dbReference type="CDD" id="cd05790">
    <property type="entry name" value="S1_Rrp40"/>
    <property type="match status" value="1"/>
</dbReference>
<dbReference type="PANTHER" id="PTHR11827:SF72">
    <property type="entry name" value="GH08340P"/>
    <property type="match status" value="1"/>
</dbReference>
<reference evidence="11" key="2">
    <citation type="submission" date="2020-05" db="UniProtKB">
        <authorList>
            <consortium name="EnsemblMetazoa"/>
        </authorList>
    </citation>
    <scope>IDENTIFICATION</scope>
    <source>
        <strain evidence="11">CM1001059</strain>
    </source>
</reference>
<dbReference type="InterPro" id="IPR004841">
    <property type="entry name" value="AA-permease/SLC12A_dom"/>
</dbReference>
<feature type="transmembrane region" description="Helical" evidence="9">
    <location>
        <begin position="250"/>
        <end position="270"/>
    </location>
</feature>
<evidence type="ECO:0000256" key="3">
    <source>
        <dbReference type="ARBA" id="ARBA00019359"/>
    </source>
</evidence>
<accession>A0A182TSC5</accession>
<feature type="transmembrane region" description="Helical" evidence="9">
    <location>
        <begin position="282"/>
        <end position="307"/>
    </location>
</feature>
<dbReference type="SUPFAM" id="SSF50249">
    <property type="entry name" value="Nucleic acid-binding proteins"/>
    <property type="match status" value="1"/>
</dbReference>
<proteinExistence type="inferred from homology"/>
<feature type="transmembrane region" description="Helical" evidence="9">
    <location>
        <begin position="154"/>
        <end position="174"/>
    </location>
</feature>
<dbReference type="Gene3D" id="1.20.1740.10">
    <property type="entry name" value="Amino acid/polyamine transporter I"/>
    <property type="match status" value="1"/>
</dbReference>
<keyword evidence="7 9" id="KW-0472">Membrane</keyword>
<dbReference type="FunFam" id="1.20.1740.10:FF:000013">
    <property type="entry name" value="Solute carrier family 12 member"/>
    <property type="match status" value="1"/>
</dbReference>
<reference evidence="12" key="1">
    <citation type="submission" date="2014-01" db="EMBL/GenBank/DDBJ databases">
        <title>The Genome Sequence of Anopheles melas CM1001059_A (V2).</title>
        <authorList>
            <consortium name="The Broad Institute Genomics Platform"/>
            <person name="Neafsey D.E."/>
            <person name="Besansky N."/>
            <person name="Howell P."/>
            <person name="Walton C."/>
            <person name="Young S.K."/>
            <person name="Zeng Q."/>
            <person name="Gargeya S."/>
            <person name="Fitzgerald M."/>
            <person name="Haas B."/>
            <person name="Abouelleil A."/>
            <person name="Allen A.W."/>
            <person name="Alvarado L."/>
            <person name="Arachchi H.M."/>
            <person name="Berlin A.M."/>
            <person name="Chapman S.B."/>
            <person name="Gainer-Dewar J."/>
            <person name="Goldberg J."/>
            <person name="Griggs A."/>
            <person name="Gujja S."/>
            <person name="Hansen M."/>
            <person name="Howarth C."/>
            <person name="Imamovic A."/>
            <person name="Ireland A."/>
            <person name="Larimer J."/>
            <person name="McCowan C."/>
            <person name="Murphy C."/>
            <person name="Pearson M."/>
            <person name="Poon T.W."/>
            <person name="Priest M."/>
            <person name="Roberts A."/>
            <person name="Saif S."/>
            <person name="Shea T."/>
            <person name="Sisk P."/>
            <person name="Sykes S."/>
            <person name="Wortman J."/>
            <person name="Nusbaum C."/>
            <person name="Birren B."/>
        </authorList>
    </citation>
    <scope>NUCLEOTIDE SEQUENCE [LARGE SCALE GENOMIC DNA]</scope>
    <source>
        <strain evidence="12">CM1001059</strain>
    </source>
</reference>
<dbReference type="GO" id="GO:0006884">
    <property type="term" value="P:cell volume homeostasis"/>
    <property type="evidence" value="ECO:0007669"/>
    <property type="project" value="TreeGrafter"/>
</dbReference>
<feature type="transmembrane region" description="Helical" evidence="9">
    <location>
        <begin position="113"/>
        <end position="134"/>
    </location>
</feature>
<keyword evidence="5 9" id="KW-0812">Transmembrane</keyword>
<sequence length="614" mass="65499">MIAQNNVRSTNNDPVESSESYPITGGTNGAGTSRLFRQFGSLFSSPAPTTDPAGYVEFGSISDPVASSGRTLGTFAGVFCPVALSMFSALVFIRVVMISRTLGPEFGGSIGTLFFLANVVGCGLAISGCAEGIIQNFGPSDGTGSGSIPDGRWWRFLYCSSLNTLMLIVVLIGAEMFAKTSMMILGVVVICLLSTYVSFLTQGPMDVSIPHENSLVNFTTARYTGLQADTLWSNLHTNYTKDYTSNGNQVNFAVVFGVLFSGVTGIMAGANMSGELKNPSKSIPAGTLSAVLFTFLCYMALSVLIAATTTNTLLQNNFLFLGPINLWPTFVTIGILTATFSTGLSNLIGASRVMEALAKDRVFGPLMSFVVKGTYKNNPIAAVIASWVLVEAILLIGSLNTIAQINSVLFMLAYLATNLACLGIEITGAPNFRPTYKRVSKTVNMTTENNSVAVLAGDIISEPMEIMKANKKVILGPGIRVEKETVRANKCGMLKMKPPNTFWVDAYQRRYVPNRGELVIGVVMAKTGDTFRLDIGGSETASLSYMAFEGATKKNRPDVNVGDIVYARLLIAHPDVEPELVCVDSHGKKGKLGVLHDGFMISCSLNLVNGGDPV</sequence>
<dbReference type="InterPro" id="IPR012340">
    <property type="entry name" value="NA-bd_OB-fold"/>
</dbReference>
<evidence type="ECO:0000313" key="11">
    <source>
        <dbReference type="EnsemblMetazoa" id="AMEC007439-PA"/>
    </source>
</evidence>
<evidence type="ECO:0000313" key="12">
    <source>
        <dbReference type="Proteomes" id="UP000075902"/>
    </source>
</evidence>
<dbReference type="InterPro" id="IPR037319">
    <property type="entry name" value="Rrp40_S1"/>
</dbReference>
<feature type="transmembrane region" description="Helical" evidence="9">
    <location>
        <begin position="380"/>
        <end position="402"/>
    </location>
</feature>
<evidence type="ECO:0000256" key="6">
    <source>
        <dbReference type="ARBA" id="ARBA00022989"/>
    </source>
</evidence>
<dbReference type="PANTHER" id="PTHR11827">
    <property type="entry name" value="SOLUTE CARRIER FAMILY 12, CATION COTRANSPORTERS"/>
    <property type="match status" value="1"/>
</dbReference>
<keyword evidence="6 9" id="KW-1133">Transmembrane helix</keyword>
<dbReference type="GO" id="GO:0003723">
    <property type="term" value="F:RNA binding"/>
    <property type="evidence" value="ECO:0007669"/>
    <property type="project" value="InterPro"/>
</dbReference>
<dbReference type="Gene3D" id="2.40.50.140">
    <property type="entry name" value="Nucleic acid-binding proteins"/>
    <property type="match status" value="1"/>
</dbReference>
<feature type="transmembrane region" description="Helical" evidence="9">
    <location>
        <begin position="327"/>
        <end position="349"/>
    </location>
</feature>
<dbReference type="VEuPathDB" id="VectorBase:AMEC007439"/>
<dbReference type="AlphaFoldDB" id="A0A182TSC5"/>
<name>A0A182TSC5_9DIPT</name>